<proteinExistence type="predicted"/>
<dbReference type="Pfam" id="PF08522">
    <property type="entry name" value="BT_3987-like_N"/>
    <property type="match status" value="1"/>
</dbReference>
<keyword evidence="3" id="KW-1185">Reference proteome</keyword>
<dbReference type="EMBL" id="JAERTY010000003">
    <property type="protein sequence ID" value="MBL1408263.1"/>
    <property type="molecule type" value="Genomic_DNA"/>
</dbReference>
<comment type="caution">
    <text evidence="2">The sequence shown here is derived from an EMBL/GenBank/DDBJ whole genome shotgun (WGS) entry which is preliminary data.</text>
</comment>
<organism evidence="2 3">
    <name type="scientific">Sphingobacterium faecale</name>
    <dbReference type="NCBI Taxonomy" id="2803775"/>
    <lineage>
        <taxon>Bacteria</taxon>
        <taxon>Pseudomonadati</taxon>
        <taxon>Bacteroidota</taxon>
        <taxon>Sphingobacteriia</taxon>
        <taxon>Sphingobacteriales</taxon>
        <taxon>Sphingobacteriaceae</taxon>
        <taxon>Sphingobacterium</taxon>
    </lineage>
</organism>
<dbReference type="Proteomes" id="UP000625283">
    <property type="component" value="Unassembled WGS sequence"/>
</dbReference>
<name>A0ABS1R0Q9_9SPHI</name>
<evidence type="ECO:0000313" key="3">
    <source>
        <dbReference type="Proteomes" id="UP000625283"/>
    </source>
</evidence>
<evidence type="ECO:0000259" key="1">
    <source>
        <dbReference type="Pfam" id="PF08522"/>
    </source>
</evidence>
<reference evidence="2 3" key="1">
    <citation type="submission" date="2021-01" db="EMBL/GenBank/DDBJ databases">
        <title>C459-1 draft genome sequence.</title>
        <authorList>
            <person name="Zhang X.-F."/>
        </authorList>
    </citation>
    <scope>NUCLEOTIDE SEQUENCE [LARGE SCALE GENOMIC DNA]</scope>
    <source>
        <strain evidence="3">C459-1</strain>
    </source>
</reference>
<accession>A0ABS1R0Q9</accession>
<dbReference type="RefSeq" id="WP_202102043.1">
    <property type="nucleotide sequence ID" value="NZ_JAERTY010000003.1"/>
</dbReference>
<sequence length="272" mass="31038">MKNVIKIFFFLCCFCIGCEKGGESVFFENRVFFPAHGKFEIQPLLGESIVELTIYRSGYNTAKSTTVEVSADERLLDTYPDKQVLALPKSMYSIAQTNFTFEKDEVEKKVIIHLKKIDESVVGKNYILPIQVSADEQELVVEERSIVYLNINSYRNQYQGKYKVLGKTHLKYNEDEPENIDFTGLATTISPGAFQIPSHINGVNLWVEINGDVVKVKEANNRNTLRLNDLGSSKEGAFNVKYQRFLGIFNLSFSYEMGGRTHEAHMQLKFDL</sequence>
<evidence type="ECO:0000313" key="2">
    <source>
        <dbReference type="EMBL" id="MBL1408263.1"/>
    </source>
</evidence>
<dbReference type="InterPro" id="IPR013728">
    <property type="entry name" value="BT_3987-like_N"/>
</dbReference>
<dbReference type="Gene3D" id="2.60.40.1740">
    <property type="entry name" value="hypothetical protein (bacova_03559)"/>
    <property type="match status" value="1"/>
</dbReference>
<feature type="domain" description="BT-3987-like N-terminal" evidence="1">
    <location>
        <begin position="46"/>
        <end position="135"/>
    </location>
</feature>
<gene>
    <name evidence="2" type="ORF">JKG61_05815</name>
</gene>
<protein>
    <submittedName>
        <fullName evidence="2">DUF1735 domain-containing protein</fullName>
    </submittedName>
</protein>